<reference evidence="2 3" key="1">
    <citation type="submission" date="2019-10" db="EMBL/GenBank/DDBJ databases">
        <title>Genome sequence of Luteimicrobium xylanilyticum HY-24.</title>
        <authorList>
            <person name="Kim D.Y."/>
            <person name="Park H.-Y."/>
        </authorList>
    </citation>
    <scope>NUCLEOTIDE SEQUENCE [LARGE SCALE GENOMIC DNA]</scope>
    <source>
        <strain evidence="2 3">HY-24</strain>
    </source>
</reference>
<dbReference type="InterPro" id="IPR005624">
    <property type="entry name" value="PduO/GlcC-like"/>
</dbReference>
<dbReference type="HAMAP" id="MF_00761">
    <property type="entry name" value="UPF0303"/>
    <property type="match status" value="1"/>
</dbReference>
<name>A0A5P9Q6H9_9MICO</name>
<sequence>MTADANPTPMPDADLSATIAALQEQERELVFRTFTNDDAWRLGCLLVERARAEGLAVVVDVRRGEQQLFHAALDGTSAHNDSWVQRKARVVARFGVSTYLANLREVARGRTFGQAHELPFLEYAAAGGAFPVRVAGVGVVGSVAVSGLTQHEDHELVVTGVRAFLADA</sequence>
<dbReference type="PANTHER" id="PTHR28255:SF1">
    <property type="entry name" value="UPF0303 PROTEIN YBR137W"/>
    <property type="match status" value="1"/>
</dbReference>
<dbReference type="PANTHER" id="PTHR28255">
    <property type="match status" value="1"/>
</dbReference>
<accession>A0A5P9Q6H9</accession>
<proteinExistence type="inferred from homology"/>
<dbReference type="AlphaFoldDB" id="A0A5P9Q6H9"/>
<gene>
    <name evidence="2" type="ORF">KDY119_00472</name>
</gene>
<dbReference type="RefSeq" id="WP_227994480.1">
    <property type="nucleotide sequence ID" value="NZ_BAABIH010000013.1"/>
</dbReference>
<dbReference type="PIRSF" id="PIRSF008757">
    <property type="entry name" value="UCP008757"/>
    <property type="match status" value="1"/>
</dbReference>
<dbReference type="SUPFAM" id="SSF143744">
    <property type="entry name" value="GlcG-like"/>
    <property type="match status" value="1"/>
</dbReference>
<dbReference type="InterPro" id="IPR038084">
    <property type="entry name" value="PduO/GlcC-like_sf"/>
</dbReference>
<evidence type="ECO:0000256" key="1">
    <source>
        <dbReference type="HAMAP-Rule" id="MF_00761"/>
    </source>
</evidence>
<dbReference type="KEGG" id="lxl:KDY119_00472"/>
<organism evidence="2 3">
    <name type="scientific">Luteimicrobium xylanilyticum</name>
    <dbReference type="NCBI Taxonomy" id="1133546"/>
    <lineage>
        <taxon>Bacteria</taxon>
        <taxon>Bacillati</taxon>
        <taxon>Actinomycetota</taxon>
        <taxon>Actinomycetes</taxon>
        <taxon>Micrococcales</taxon>
        <taxon>Luteimicrobium</taxon>
    </lineage>
</organism>
<dbReference type="NCBIfam" id="NF002696">
    <property type="entry name" value="PRK02487.1-5"/>
    <property type="match status" value="1"/>
</dbReference>
<dbReference type="EMBL" id="CP045529">
    <property type="protein sequence ID" value="QFU96979.1"/>
    <property type="molecule type" value="Genomic_DNA"/>
</dbReference>
<protein>
    <recommendedName>
        <fullName evidence="1">UPF0303 protein KDY119_00472</fullName>
    </recommendedName>
</protein>
<dbReference type="Proteomes" id="UP000326702">
    <property type="component" value="Chromosome"/>
</dbReference>
<dbReference type="InterPro" id="IPR010371">
    <property type="entry name" value="YBR137W-like"/>
</dbReference>
<comment type="similarity">
    <text evidence="1">Belongs to the UPF0303 family.</text>
</comment>
<dbReference type="Pfam" id="PF03928">
    <property type="entry name" value="HbpS-like"/>
    <property type="match status" value="1"/>
</dbReference>
<keyword evidence="3" id="KW-1185">Reference proteome</keyword>
<evidence type="ECO:0000313" key="2">
    <source>
        <dbReference type="EMBL" id="QFU96979.1"/>
    </source>
</evidence>
<evidence type="ECO:0000313" key="3">
    <source>
        <dbReference type="Proteomes" id="UP000326702"/>
    </source>
</evidence>
<dbReference type="Gene3D" id="3.30.450.150">
    <property type="entry name" value="Haem-degrading domain"/>
    <property type="match status" value="1"/>
</dbReference>